<evidence type="ECO:0000313" key="1">
    <source>
        <dbReference type="EMBL" id="AXV06008.1"/>
    </source>
</evidence>
<dbReference type="AlphaFoldDB" id="A0A346XUW1"/>
<dbReference type="KEGG" id="euz:DVS28_a1309"/>
<reference evidence="1 2" key="1">
    <citation type="submission" date="2018-09" db="EMBL/GenBank/DDBJ databases">
        <title>Complete genome sequence of Euzebya sp. DY32-46 isolated from seawater of Pacific Ocean.</title>
        <authorList>
            <person name="Xu L."/>
            <person name="Wu Y.-H."/>
            <person name="Xu X.-W."/>
        </authorList>
    </citation>
    <scope>NUCLEOTIDE SEQUENCE [LARGE SCALE GENOMIC DNA]</scope>
    <source>
        <strain evidence="1 2">DY32-46</strain>
    </source>
</reference>
<gene>
    <name evidence="1" type="ORF">DVS28_a1309</name>
</gene>
<evidence type="ECO:0000313" key="2">
    <source>
        <dbReference type="Proteomes" id="UP000264006"/>
    </source>
</evidence>
<keyword evidence="2" id="KW-1185">Reference proteome</keyword>
<dbReference type="EMBL" id="CP031165">
    <property type="protein sequence ID" value="AXV06008.1"/>
    <property type="molecule type" value="Genomic_DNA"/>
</dbReference>
<organism evidence="1 2">
    <name type="scientific">Euzebya pacifica</name>
    <dbReference type="NCBI Taxonomy" id="1608957"/>
    <lineage>
        <taxon>Bacteria</taxon>
        <taxon>Bacillati</taxon>
        <taxon>Actinomycetota</taxon>
        <taxon>Nitriliruptoria</taxon>
        <taxon>Euzebyales</taxon>
    </lineage>
</organism>
<name>A0A346XUW1_9ACTN</name>
<protein>
    <submittedName>
        <fullName evidence="1">Uncharacterized protein</fullName>
    </submittedName>
</protein>
<dbReference type="RefSeq" id="WP_164710012.1">
    <property type="nucleotide sequence ID" value="NZ_CP031165.1"/>
</dbReference>
<sequence>MSDTVLAPLGWLLMFVVGLLLLLAPGWSGPSDSELPDGTVMDAVVQVPGG</sequence>
<accession>A0A346XUW1</accession>
<dbReference type="Proteomes" id="UP000264006">
    <property type="component" value="Chromosome"/>
</dbReference>
<proteinExistence type="predicted"/>